<evidence type="ECO:0000313" key="2">
    <source>
        <dbReference type="Proteomes" id="UP000290289"/>
    </source>
</evidence>
<dbReference type="PANTHER" id="PTHR33784">
    <property type="entry name" value="OS05G0482100 PROTEIN"/>
    <property type="match status" value="1"/>
</dbReference>
<evidence type="ECO:0000313" key="1">
    <source>
        <dbReference type="EMBL" id="RXH70671.1"/>
    </source>
</evidence>
<comment type="caution">
    <text evidence="1">The sequence shown here is derived from an EMBL/GenBank/DDBJ whole genome shotgun (WGS) entry which is preliminary data.</text>
</comment>
<dbReference type="EMBL" id="RDQH01000342">
    <property type="protein sequence ID" value="RXH70671.1"/>
    <property type="molecule type" value="Genomic_DNA"/>
</dbReference>
<keyword evidence="2" id="KW-1185">Reference proteome</keyword>
<name>A0A498HNE0_MALDO</name>
<sequence length="395" mass="45387">MMKKGRTTSSSTQSVFDDVLLKILIIIASRSLNDLFSVNMVSKKFKEIADDPRIYQHINIINFETVNPLRSCCTLKLHQSLHLVLQPRGPLHGGDCNLGGPSSSNVSVRCNLCVPQVRFQARKAQTSIFSQLSQPRTIECNGMLREVSAMFVGEVKAQILNLYHDKAVIKPCNDCGSPQGPITFRTHWDAYDHEKLTTCNACRWQHENDEERQKGTTTLTFIQSLSNKFLMEILTTKVTSGFLRSLYSTKMVCKKFNQLAEHDHILEHISIQRFERVDSLTSQRRHEKVYKFLEQCRECNNPEALCTRRIRRSPRVIKHIHIWCNIGVPQGVKKREASTFSEMVSVMECRERARWFFWSIRVDREVRSRIIKLHEDNVAAKACNDCGSAQGPFTI</sequence>
<dbReference type="Proteomes" id="UP000290289">
    <property type="component" value="Chromosome 16"/>
</dbReference>
<evidence type="ECO:0008006" key="3">
    <source>
        <dbReference type="Google" id="ProtNLM"/>
    </source>
</evidence>
<accession>A0A498HNE0</accession>
<dbReference type="InterPro" id="IPR040338">
    <property type="entry name" value="At1g67623-like"/>
</dbReference>
<dbReference type="PANTHER" id="PTHR33784:SF10">
    <property type="entry name" value="F-BOX PROTEIN"/>
    <property type="match status" value="1"/>
</dbReference>
<dbReference type="AlphaFoldDB" id="A0A498HNE0"/>
<dbReference type="STRING" id="3750.A0A498HNE0"/>
<organism evidence="1 2">
    <name type="scientific">Malus domestica</name>
    <name type="common">Apple</name>
    <name type="synonym">Pyrus malus</name>
    <dbReference type="NCBI Taxonomy" id="3750"/>
    <lineage>
        <taxon>Eukaryota</taxon>
        <taxon>Viridiplantae</taxon>
        <taxon>Streptophyta</taxon>
        <taxon>Embryophyta</taxon>
        <taxon>Tracheophyta</taxon>
        <taxon>Spermatophyta</taxon>
        <taxon>Magnoliopsida</taxon>
        <taxon>eudicotyledons</taxon>
        <taxon>Gunneridae</taxon>
        <taxon>Pentapetalae</taxon>
        <taxon>rosids</taxon>
        <taxon>fabids</taxon>
        <taxon>Rosales</taxon>
        <taxon>Rosaceae</taxon>
        <taxon>Amygdaloideae</taxon>
        <taxon>Maleae</taxon>
        <taxon>Malus</taxon>
    </lineage>
</organism>
<proteinExistence type="predicted"/>
<protein>
    <recommendedName>
        <fullName evidence="3">F-box domain-containing protein</fullName>
    </recommendedName>
</protein>
<reference evidence="1 2" key="1">
    <citation type="submission" date="2018-10" db="EMBL/GenBank/DDBJ databases">
        <title>A high-quality apple genome assembly.</title>
        <authorList>
            <person name="Hu J."/>
        </authorList>
    </citation>
    <scope>NUCLEOTIDE SEQUENCE [LARGE SCALE GENOMIC DNA]</scope>
    <source>
        <strain evidence="2">cv. HFTH1</strain>
        <tissue evidence="1">Young leaf</tissue>
    </source>
</reference>
<gene>
    <name evidence="1" type="ORF">DVH24_013417</name>
</gene>